<dbReference type="InterPro" id="IPR004358">
    <property type="entry name" value="Sig_transdc_His_kin-like_C"/>
</dbReference>
<gene>
    <name evidence="13" type="ORF">KME32_25720</name>
</gene>
<feature type="coiled-coil region" evidence="9">
    <location>
        <begin position="130"/>
        <end position="168"/>
    </location>
</feature>
<dbReference type="SUPFAM" id="SSF52172">
    <property type="entry name" value="CheY-like"/>
    <property type="match status" value="1"/>
</dbReference>
<dbReference type="InterPro" id="IPR036097">
    <property type="entry name" value="HisK_dim/P_sf"/>
</dbReference>
<comment type="catalytic activity">
    <reaction evidence="1">
        <text>ATP + protein L-histidine = ADP + protein N-phospho-L-histidine.</text>
        <dbReference type="EC" id="2.7.13.3"/>
    </reaction>
</comment>
<keyword evidence="6" id="KW-0902">Two-component regulatory system</keyword>
<dbReference type="Gene3D" id="3.30.565.10">
    <property type="entry name" value="Histidine kinase-like ATPase, C-terminal domain"/>
    <property type="match status" value="1"/>
</dbReference>
<evidence type="ECO:0000256" key="9">
    <source>
        <dbReference type="SAM" id="Coils"/>
    </source>
</evidence>
<dbReference type="InterPro" id="IPR036890">
    <property type="entry name" value="HATPase_C_sf"/>
</dbReference>
<dbReference type="SUPFAM" id="SSF55874">
    <property type="entry name" value="ATPase domain of HSP90 chaperone/DNA topoisomerase II/histidine kinase"/>
    <property type="match status" value="1"/>
</dbReference>
<evidence type="ECO:0000256" key="1">
    <source>
        <dbReference type="ARBA" id="ARBA00000085"/>
    </source>
</evidence>
<dbReference type="PANTHER" id="PTHR43547">
    <property type="entry name" value="TWO-COMPONENT HISTIDINE KINASE"/>
    <property type="match status" value="1"/>
</dbReference>
<evidence type="ECO:0000256" key="6">
    <source>
        <dbReference type="ARBA" id="ARBA00023012"/>
    </source>
</evidence>
<feature type="transmembrane region" description="Helical" evidence="10">
    <location>
        <begin position="27"/>
        <end position="51"/>
    </location>
</feature>
<dbReference type="Pfam" id="PF00512">
    <property type="entry name" value="HisKA"/>
    <property type="match status" value="1"/>
</dbReference>
<keyword evidence="4 8" id="KW-0597">Phosphoprotein</keyword>
<dbReference type="InterPro" id="IPR001789">
    <property type="entry name" value="Sig_transdc_resp-reg_receiver"/>
</dbReference>
<dbReference type="PANTHER" id="PTHR43547:SF2">
    <property type="entry name" value="HYBRID SIGNAL TRANSDUCTION HISTIDINE KINASE C"/>
    <property type="match status" value="1"/>
</dbReference>
<dbReference type="FunFam" id="3.30.565.10:FF:000010">
    <property type="entry name" value="Sensor histidine kinase RcsC"/>
    <property type="match status" value="1"/>
</dbReference>
<reference evidence="13" key="2">
    <citation type="journal article" date="2022" name="Microbiol. Resour. Announc.">
        <title>Metagenome Sequencing to Explore Phylogenomics of Terrestrial Cyanobacteria.</title>
        <authorList>
            <person name="Ward R.D."/>
            <person name="Stajich J.E."/>
            <person name="Johansen J.R."/>
            <person name="Huntemann M."/>
            <person name="Clum A."/>
            <person name="Foster B."/>
            <person name="Foster B."/>
            <person name="Roux S."/>
            <person name="Palaniappan K."/>
            <person name="Varghese N."/>
            <person name="Mukherjee S."/>
            <person name="Reddy T.B.K."/>
            <person name="Daum C."/>
            <person name="Copeland A."/>
            <person name="Chen I.A."/>
            <person name="Ivanova N.N."/>
            <person name="Kyrpides N.C."/>
            <person name="Shapiro N."/>
            <person name="Eloe-Fadrosh E.A."/>
            <person name="Pietrasiak N."/>
        </authorList>
    </citation>
    <scope>NUCLEOTIDE SEQUENCE</scope>
    <source>
        <strain evidence="13">JT2-VF2</strain>
    </source>
</reference>
<keyword evidence="10" id="KW-0812">Transmembrane</keyword>
<dbReference type="PROSITE" id="PS50109">
    <property type="entry name" value="HIS_KIN"/>
    <property type="match status" value="1"/>
</dbReference>
<dbReference type="Gene3D" id="1.10.287.130">
    <property type="match status" value="1"/>
</dbReference>
<keyword evidence="5" id="KW-0808">Transferase</keyword>
<dbReference type="Gene3D" id="3.40.50.2300">
    <property type="match status" value="1"/>
</dbReference>
<evidence type="ECO:0000313" key="14">
    <source>
        <dbReference type="Proteomes" id="UP000715781"/>
    </source>
</evidence>
<dbReference type="SMART" id="SM00388">
    <property type="entry name" value="HisKA"/>
    <property type="match status" value="1"/>
</dbReference>
<dbReference type="PRINTS" id="PR00344">
    <property type="entry name" value="BCTRLSENSOR"/>
</dbReference>
<dbReference type="SMART" id="SM00448">
    <property type="entry name" value="REC"/>
    <property type="match status" value="1"/>
</dbReference>
<dbReference type="EC" id="2.7.13.3" evidence="3"/>
<keyword evidence="10" id="KW-1133">Transmembrane helix</keyword>
<evidence type="ECO:0000256" key="2">
    <source>
        <dbReference type="ARBA" id="ARBA00006402"/>
    </source>
</evidence>
<dbReference type="SUPFAM" id="SSF47384">
    <property type="entry name" value="Homodimeric domain of signal transducing histidine kinase"/>
    <property type="match status" value="1"/>
</dbReference>
<evidence type="ECO:0000313" key="13">
    <source>
        <dbReference type="EMBL" id="MBW4564473.1"/>
    </source>
</evidence>
<feature type="domain" description="Response regulatory" evidence="12">
    <location>
        <begin position="445"/>
        <end position="566"/>
    </location>
</feature>
<protein>
    <recommendedName>
        <fullName evidence="7">Circadian input-output histidine kinase CikA</fullName>
        <ecNumber evidence="3">2.7.13.3</ecNumber>
    </recommendedName>
</protein>
<dbReference type="GO" id="GO:0000155">
    <property type="term" value="F:phosphorelay sensor kinase activity"/>
    <property type="evidence" value="ECO:0007669"/>
    <property type="project" value="InterPro"/>
</dbReference>
<evidence type="ECO:0000259" key="11">
    <source>
        <dbReference type="PROSITE" id="PS50109"/>
    </source>
</evidence>
<dbReference type="InterPro" id="IPR058544">
    <property type="entry name" value="ETR1_N"/>
</dbReference>
<dbReference type="InterPro" id="IPR003661">
    <property type="entry name" value="HisK_dim/P_dom"/>
</dbReference>
<feature type="transmembrane region" description="Helical" evidence="10">
    <location>
        <begin position="63"/>
        <end position="91"/>
    </location>
</feature>
<comment type="similarity">
    <text evidence="2">In the N-terminal section; belongs to the phytochrome family.</text>
</comment>
<comment type="caution">
    <text evidence="13">The sequence shown here is derived from an EMBL/GenBank/DDBJ whole genome shotgun (WGS) entry which is preliminary data.</text>
</comment>
<dbReference type="Proteomes" id="UP000715781">
    <property type="component" value="Unassembled WGS sequence"/>
</dbReference>
<dbReference type="Pfam" id="PF25487">
    <property type="entry name" value="ETR1_N"/>
    <property type="match status" value="1"/>
</dbReference>
<evidence type="ECO:0000256" key="3">
    <source>
        <dbReference type="ARBA" id="ARBA00012438"/>
    </source>
</evidence>
<dbReference type="PROSITE" id="PS50110">
    <property type="entry name" value="RESPONSE_REGULATORY"/>
    <property type="match status" value="1"/>
</dbReference>
<evidence type="ECO:0000256" key="8">
    <source>
        <dbReference type="PROSITE-ProRule" id="PRU00169"/>
    </source>
</evidence>
<dbReference type="CDD" id="cd00082">
    <property type="entry name" value="HisKA"/>
    <property type="match status" value="1"/>
</dbReference>
<name>A0A951Q301_9NOST</name>
<evidence type="ECO:0000256" key="7">
    <source>
        <dbReference type="ARBA" id="ARBA00074306"/>
    </source>
</evidence>
<dbReference type="InterPro" id="IPR003594">
    <property type="entry name" value="HATPase_dom"/>
</dbReference>
<dbReference type="CDD" id="cd16922">
    <property type="entry name" value="HATPase_EvgS-ArcB-TorS-like"/>
    <property type="match status" value="1"/>
</dbReference>
<evidence type="ECO:0000259" key="12">
    <source>
        <dbReference type="PROSITE" id="PS50110"/>
    </source>
</evidence>
<keyword evidence="5" id="KW-0418">Kinase</keyword>
<dbReference type="InterPro" id="IPR011006">
    <property type="entry name" value="CheY-like_superfamily"/>
</dbReference>
<feature type="domain" description="Histidine kinase" evidence="11">
    <location>
        <begin position="196"/>
        <end position="414"/>
    </location>
</feature>
<proteinExistence type="inferred from homology"/>
<reference evidence="13" key="1">
    <citation type="submission" date="2021-05" db="EMBL/GenBank/DDBJ databases">
        <authorList>
            <person name="Pietrasiak N."/>
            <person name="Ward R."/>
            <person name="Stajich J.E."/>
            <person name="Kurbessoian T."/>
        </authorList>
    </citation>
    <scope>NUCLEOTIDE SEQUENCE</scope>
    <source>
        <strain evidence="13">JT2-VF2</strain>
    </source>
</reference>
<dbReference type="Pfam" id="PF00072">
    <property type="entry name" value="Response_reg"/>
    <property type="match status" value="1"/>
</dbReference>
<feature type="modified residue" description="4-aspartylphosphate" evidence="8">
    <location>
        <position position="497"/>
    </location>
</feature>
<dbReference type="AlphaFoldDB" id="A0A951Q301"/>
<dbReference type="EMBL" id="JAHHHN010000022">
    <property type="protein sequence ID" value="MBW4564473.1"/>
    <property type="molecule type" value="Genomic_DNA"/>
</dbReference>
<evidence type="ECO:0000256" key="5">
    <source>
        <dbReference type="ARBA" id="ARBA00022777"/>
    </source>
</evidence>
<dbReference type="InterPro" id="IPR005467">
    <property type="entry name" value="His_kinase_dom"/>
</dbReference>
<evidence type="ECO:0000256" key="10">
    <source>
        <dbReference type="SAM" id="Phobius"/>
    </source>
</evidence>
<evidence type="ECO:0000256" key="4">
    <source>
        <dbReference type="ARBA" id="ARBA00022553"/>
    </source>
</evidence>
<dbReference type="Pfam" id="PF02518">
    <property type="entry name" value="HATPase_c"/>
    <property type="match status" value="1"/>
</dbReference>
<sequence>MPDLLSNFLSTAFIPHGHCYLWRPGLVWLHLISDALTAIAYYSVAIAIVYFTNERKDLPAKTVTLLVGYFFVFALCGTTHLMGVVTLWYPIYWFSGLLKAFNALWSSYAFTFLLIPLIPIAIDAPSPAQLAITNQELEDSRRRIQSINAELEQRVQKRTAELEASNRVKEELLIREQVIRSEAEAANRAKDEFLSILSHELRTPLNAILGWSQMLRKQHLSEDRVMHALETIERNARSQTKIIEDILDISRIITGKLRLQVRPVNLITVIEAAIESVRLAAEAKSIRIQSILDSSENPISGDADRLQQVVWNLLSNAIKFTPKGGRLQIRLERVNSHVEITVSDNGQGISPDFLPYVFDRFRQHDSTTTRSYGGLGLGLAIVRQLVELHGGTVTVASPGIGQGATFIVKLPIMIIHKPSSEPEALDLIAEVDGRIDAPPTLEGLQILVVEDEADSLELLSTILQEYGAKVICAASVSQALEIIENATGQSLDVLVSDIGMPNEDGYSLIRKLRQLEAQRGDRMPAVALTAYARSDDRRKALLAGFQIHLTKPVDAAELAAVIASLTGRTGRF</sequence>
<keyword evidence="10" id="KW-0472">Membrane</keyword>
<dbReference type="CDD" id="cd17580">
    <property type="entry name" value="REC_2_DhkD-like"/>
    <property type="match status" value="1"/>
</dbReference>
<keyword evidence="9" id="KW-0175">Coiled coil</keyword>
<dbReference type="SMART" id="SM00387">
    <property type="entry name" value="HATPase_c"/>
    <property type="match status" value="1"/>
</dbReference>
<accession>A0A951Q301</accession>
<organism evidence="13 14">
    <name type="scientific">Mojavia pulchra JT2-VF2</name>
    <dbReference type="NCBI Taxonomy" id="287848"/>
    <lineage>
        <taxon>Bacteria</taxon>
        <taxon>Bacillati</taxon>
        <taxon>Cyanobacteriota</taxon>
        <taxon>Cyanophyceae</taxon>
        <taxon>Nostocales</taxon>
        <taxon>Nostocaceae</taxon>
    </lineage>
</organism>